<evidence type="ECO:0000259" key="15">
    <source>
        <dbReference type="Pfam" id="PF17189"/>
    </source>
</evidence>
<accession>A0A6J0CBQ6</accession>
<dbReference type="GO" id="GO:0005764">
    <property type="term" value="C:lysosome"/>
    <property type="evidence" value="ECO:0007669"/>
    <property type="project" value="UniProtKB-ARBA"/>
</dbReference>
<dbReference type="Pfam" id="PF17189">
    <property type="entry name" value="Glyco_hydro_30C"/>
    <property type="match status" value="1"/>
</dbReference>
<dbReference type="GO" id="GO:0008202">
    <property type="term" value="P:steroid metabolic process"/>
    <property type="evidence" value="ECO:0007669"/>
    <property type="project" value="UniProtKB-ARBA"/>
</dbReference>
<dbReference type="Gene3D" id="3.20.20.80">
    <property type="entry name" value="Glycosidases"/>
    <property type="match status" value="1"/>
</dbReference>
<dbReference type="PANTHER" id="PTHR11069:SF23">
    <property type="entry name" value="LYSOSOMAL ACID GLUCOSYLCERAMIDASE"/>
    <property type="match status" value="1"/>
</dbReference>
<dbReference type="InterPro" id="IPR033453">
    <property type="entry name" value="Glyco_hydro_30_TIM-barrel"/>
</dbReference>
<dbReference type="Pfam" id="PF02055">
    <property type="entry name" value="Glyco_hydro_30"/>
    <property type="match status" value="1"/>
</dbReference>
<evidence type="ECO:0000256" key="5">
    <source>
        <dbReference type="ARBA" id="ARBA00012658"/>
    </source>
</evidence>
<dbReference type="GeneID" id="107227259"/>
<comment type="pathway">
    <text evidence="3">Sphingolipid metabolism.</text>
</comment>
<feature type="signal peptide" evidence="13">
    <location>
        <begin position="1"/>
        <end position="23"/>
    </location>
</feature>
<keyword evidence="9 12" id="KW-0443">Lipid metabolism</keyword>
<dbReference type="RefSeq" id="XP_015523845.1">
    <property type="nucleotide sequence ID" value="XM_015668359.2"/>
</dbReference>
<evidence type="ECO:0000256" key="9">
    <source>
        <dbReference type="ARBA" id="ARBA00023098"/>
    </source>
</evidence>
<dbReference type="GO" id="GO:0016241">
    <property type="term" value="P:regulation of macroautophagy"/>
    <property type="evidence" value="ECO:0007669"/>
    <property type="project" value="UniProtKB-ARBA"/>
</dbReference>
<dbReference type="GO" id="GO:0010605">
    <property type="term" value="P:negative regulation of macromolecule metabolic process"/>
    <property type="evidence" value="ECO:0007669"/>
    <property type="project" value="UniProtKB-ARBA"/>
</dbReference>
<comment type="catalytic activity">
    <reaction evidence="11">
        <text>an N-acyl-1-beta-D-glucosyl-15-methylhexadecasphing-4-enine + H2O = an N-acyl-15-methylhexadecasphing-4-enine + D-glucose</text>
        <dbReference type="Rhea" id="RHEA:34755"/>
        <dbReference type="ChEBI" id="CHEBI:4167"/>
        <dbReference type="ChEBI" id="CHEBI:15377"/>
        <dbReference type="ChEBI" id="CHEBI:70815"/>
        <dbReference type="ChEBI" id="CHEBI:70846"/>
    </reaction>
    <physiologicalReaction direction="left-to-right" evidence="11">
        <dbReference type="Rhea" id="RHEA:34756"/>
    </physiologicalReaction>
</comment>
<dbReference type="GO" id="GO:0007040">
    <property type="term" value="P:lysosome organization"/>
    <property type="evidence" value="ECO:0007669"/>
    <property type="project" value="UniProtKB-ARBA"/>
</dbReference>
<dbReference type="KEGG" id="nlo:107227259"/>
<dbReference type="GO" id="GO:0006066">
    <property type="term" value="P:alcohol metabolic process"/>
    <property type="evidence" value="ECO:0007669"/>
    <property type="project" value="UniProtKB-ARBA"/>
</dbReference>
<dbReference type="AlphaFoldDB" id="A0A6J0CBQ6"/>
<comment type="catalytic activity">
    <reaction evidence="1">
        <text>a beta-D-glucosyl-(1&lt;-&gt;1')-N-acylsphing-4-enine + H2O = an N-acylsphing-4-enine + D-glucose</text>
        <dbReference type="Rhea" id="RHEA:13269"/>
        <dbReference type="ChEBI" id="CHEBI:4167"/>
        <dbReference type="ChEBI" id="CHEBI:15377"/>
        <dbReference type="ChEBI" id="CHEBI:22801"/>
        <dbReference type="ChEBI" id="CHEBI:52639"/>
        <dbReference type="EC" id="3.2.1.45"/>
    </reaction>
    <physiologicalReaction direction="left-to-right" evidence="1">
        <dbReference type="Rhea" id="RHEA:13270"/>
    </physiologicalReaction>
</comment>
<organism evidence="17">
    <name type="scientific">Neodiprion lecontei</name>
    <name type="common">Redheaded pine sawfly</name>
    <dbReference type="NCBI Taxonomy" id="441921"/>
    <lineage>
        <taxon>Eukaryota</taxon>
        <taxon>Metazoa</taxon>
        <taxon>Ecdysozoa</taxon>
        <taxon>Arthropoda</taxon>
        <taxon>Hexapoda</taxon>
        <taxon>Insecta</taxon>
        <taxon>Pterygota</taxon>
        <taxon>Neoptera</taxon>
        <taxon>Endopterygota</taxon>
        <taxon>Hymenoptera</taxon>
        <taxon>Tenthredinoidea</taxon>
        <taxon>Diprionidae</taxon>
        <taxon>Diprioninae</taxon>
        <taxon>Neodiprion</taxon>
    </lineage>
</organism>
<proteinExistence type="inferred from homology"/>
<dbReference type="InParanoid" id="A0A6J0CBQ6"/>
<evidence type="ECO:0000256" key="6">
    <source>
        <dbReference type="ARBA" id="ARBA00022729"/>
    </source>
</evidence>
<dbReference type="GO" id="GO:0042391">
    <property type="term" value="P:regulation of membrane potential"/>
    <property type="evidence" value="ECO:0007669"/>
    <property type="project" value="UniProtKB-ARBA"/>
</dbReference>
<dbReference type="GO" id="GO:0004348">
    <property type="term" value="F:glucosylceramidase activity"/>
    <property type="evidence" value="ECO:0007669"/>
    <property type="project" value="UniProtKB-EC"/>
</dbReference>
<dbReference type="Proteomes" id="UP000829291">
    <property type="component" value="Chromosome 3"/>
</dbReference>
<comment type="pathway">
    <text evidence="2">Lipid metabolism; sphingolipid metabolism.</text>
</comment>
<evidence type="ECO:0000256" key="11">
    <source>
        <dbReference type="ARBA" id="ARBA00051345"/>
    </source>
</evidence>
<dbReference type="FunFam" id="3.20.20.80:FF:000030">
    <property type="entry name" value="Lysosomal acid glucosylceramidase"/>
    <property type="match status" value="1"/>
</dbReference>
<dbReference type="InterPro" id="IPR001139">
    <property type="entry name" value="Glyco_hydro_30"/>
</dbReference>
<dbReference type="GO" id="GO:0016758">
    <property type="term" value="F:hexosyltransferase activity"/>
    <property type="evidence" value="ECO:0007669"/>
    <property type="project" value="UniProtKB-ARBA"/>
</dbReference>
<keyword evidence="16" id="KW-1185">Reference proteome</keyword>
<feature type="chain" id="PRO_5026724275" description="Glucosylceramidase" evidence="13">
    <location>
        <begin position="24"/>
        <end position="512"/>
    </location>
</feature>
<keyword evidence="6 13" id="KW-0732">Signal</keyword>
<dbReference type="EC" id="3.2.1.45" evidence="5 12"/>
<dbReference type="SUPFAM" id="SSF51445">
    <property type="entry name" value="(Trans)glycosidases"/>
    <property type="match status" value="1"/>
</dbReference>
<dbReference type="GO" id="GO:0005102">
    <property type="term" value="F:signaling receptor binding"/>
    <property type="evidence" value="ECO:0007669"/>
    <property type="project" value="UniProtKB-ARBA"/>
</dbReference>
<evidence type="ECO:0000256" key="3">
    <source>
        <dbReference type="ARBA" id="ARBA00004991"/>
    </source>
</evidence>
<dbReference type="PRINTS" id="PR00843">
    <property type="entry name" value="GLHYDRLASE30"/>
</dbReference>
<comment type="catalytic activity">
    <reaction evidence="10">
        <text>a beta-D-glucosylceramide + H2O = an N-acyl-sphingoid base + D-glucose</text>
        <dbReference type="Rhea" id="RHEA:81447"/>
        <dbReference type="ChEBI" id="CHEBI:4167"/>
        <dbReference type="ChEBI" id="CHEBI:15377"/>
        <dbReference type="ChEBI" id="CHEBI:83264"/>
        <dbReference type="ChEBI" id="CHEBI:83273"/>
    </reaction>
    <physiologicalReaction direction="left-to-right" evidence="10">
        <dbReference type="Rhea" id="RHEA:81448"/>
    </physiologicalReaction>
</comment>
<keyword evidence="7 12" id="KW-0378">Hydrolase</keyword>
<dbReference type="PANTHER" id="PTHR11069">
    <property type="entry name" value="GLUCOSYLCERAMIDASE"/>
    <property type="match status" value="1"/>
</dbReference>
<evidence type="ECO:0000256" key="1">
    <source>
        <dbReference type="ARBA" id="ARBA00001013"/>
    </source>
</evidence>
<evidence type="ECO:0000313" key="16">
    <source>
        <dbReference type="Proteomes" id="UP000829291"/>
    </source>
</evidence>
<reference evidence="17" key="1">
    <citation type="submission" date="2025-08" db="UniProtKB">
        <authorList>
            <consortium name="RefSeq"/>
        </authorList>
    </citation>
    <scope>IDENTIFICATION</scope>
    <source>
        <tissue evidence="17">Thorax and Abdomen</tissue>
    </source>
</reference>
<evidence type="ECO:0000256" key="4">
    <source>
        <dbReference type="ARBA" id="ARBA00005382"/>
    </source>
</evidence>
<evidence type="ECO:0000256" key="8">
    <source>
        <dbReference type="ARBA" id="ARBA00022919"/>
    </source>
</evidence>
<evidence type="ECO:0000259" key="14">
    <source>
        <dbReference type="Pfam" id="PF02055"/>
    </source>
</evidence>
<dbReference type="GO" id="GO:0051246">
    <property type="term" value="P:regulation of protein metabolic process"/>
    <property type="evidence" value="ECO:0007669"/>
    <property type="project" value="UniProtKB-ARBA"/>
</dbReference>
<protein>
    <recommendedName>
        <fullName evidence="5 12">Glucosylceramidase</fullName>
        <ecNumber evidence="5 12">3.2.1.45</ecNumber>
    </recommendedName>
</protein>
<feature type="domain" description="Glycosyl hydrolase family 30 beta sandwich" evidence="15">
    <location>
        <begin position="445"/>
        <end position="509"/>
    </location>
</feature>
<evidence type="ECO:0000313" key="17">
    <source>
        <dbReference type="RefSeq" id="XP_015523845.1"/>
    </source>
</evidence>
<sequence>MSQRIIMLQYALVLIWCIYAVNADPCIPREFENGTVCVCNATYCDSTPAYDLPEIGFYIRYTSNEDGLRLDKTQGAFGNVSTSEEELLVLLRNITYQRIHGFGGCFTDSACISIKSLSEDAQKNLMSSYFSSEGNAYNLGRVPIAGTDFSTRLYTYDDYSGDLLLKNFSLADEDLYYKIPLMQQALEMSPELKFIAASWSAPPWMKTNNDYIGLGFLLKEYYQLYAEYLIKFLDEYENHGLEMWAISTGNEPNDAFIDGYEINSLTWLSSTIAEWVAENLGPTISESKHNKTLILALDDQTFYLPNFVEEMFVNETAKNYTAGIAVHWYYDTDTPSSVLQETHDLFPDKFLLMTEAAVAANLSDGKLLLGSWDSGEKYIMDIIDNLRNWVTGWIDWNLALNEEGGPHWHYTYDQSSIVVNAEADEFYKQPLFYAISHFSKFIPRGSVRVELTHNQVTNATVDFVAFVTPEDETVLVIFNKWSEERQVIISDPERGNIDLQLSPNSVQTIIYK</sequence>
<name>A0A6J0CBQ6_NEOLC</name>
<evidence type="ECO:0000256" key="13">
    <source>
        <dbReference type="SAM" id="SignalP"/>
    </source>
</evidence>
<dbReference type="GO" id="GO:0032006">
    <property type="term" value="P:regulation of TOR signaling"/>
    <property type="evidence" value="ECO:0007669"/>
    <property type="project" value="UniProtKB-ARBA"/>
</dbReference>
<dbReference type="GO" id="GO:0030163">
    <property type="term" value="P:protein catabolic process"/>
    <property type="evidence" value="ECO:0007669"/>
    <property type="project" value="UniProtKB-ARBA"/>
</dbReference>
<evidence type="ECO:0000256" key="7">
    <source>
        <dbReference type="ARBA" id="ARBA00022801"/>
    </source>
</evidence>
<dbReference type="GO" id="GO:0005774">
    <property type="term" value="C:vacuolar membrane"/>
    <property type="evidence" value="ECO:0007669"/>
    <property type="project" value="UniProtKB-ARBA"/>
</dbReference>
<evidence type="ECO:0000256" key="12">
    <source>
        <dbReference type="RuleBase" id="RU361188"/>
    </source>
</evidence>
<dbReference type="GO" id="GO:0006914">
    <property type="term" value="P:autophagy"/>
    <property type="evidence" value="ECO:0007669"/>
    <property type="project" value="UniProtKB-ARBA"/>
</dbReference>
<evidence type="ECO:0000256" key="10">
    <source>
        <dbReference type="ARBA" id="ARBA00050474"/>
    </source>
</evidence>
<comment type="similarity">
    <text evidence="4 12">Belongs to the glycosyl hydrolase 30 family.</text>
</comment>
<dbReference type="InterPro" id="IPR033452">
    <property type="entry name" value="GH30_C"/>
</dbReference>
<keyword evidence="8 12" id="KW-0746">Sphingolipid metabolism</keyword>
<feature type="domain" description="Glycosyl hydrolase family 30 TIM-barrel" evidence="14">
    <location>
        <begin position="99"/>
        <end position="442"/>
    </location>
</feature>
<dbReference type="FunCoup" id="A0A6J0CBQ6">
    <property type="interactions" value="171"/>
</dbReference>
<keyword evidence="12" id="KW-0326">Glycosidase</keyword>
<dbReference type="InterPro" id="IPR017853">
    <property type="entry name" value="GH"/>
</dbReference>
<evidence type="ECO:0000256" key="2">
    <source>
        <dbReference type="ARBA" id="ARBA00004760"/>
    </source>
</evidence>
<gene>
    <name evidence="17" type="primary">LOC107227259</name>
</gene>
<dbReference type="OrthoDB" id="2160638at2759"/>
<dbReference type="GO" id="GO:0006680">
    <property type="term" value="P:glucosylceramide catabolic process"/>
    <property type="evidence" value="ECO:0007669"/>
    <property type="project" value="UniProtKB-ARBA"/>
</dbReference>
<dbReference type="SUPFAM" id="SSF51011">
    <property type="entry name" value="Glycosyl hydrolase domain"/>
    <property type="match status" value="1"/>
</dbReference>